<feature type="compositionally biased region" description="Acidic residues" evidence="1">
    <location>
        <begin position="139"/>
        <end position="162"/>
    </location>
</feature>
<dbReference type="AlphaFoldDB" id="A0ABD2J728"/>
<gene>
    <name evidence="2" type="ORF">niasHT_032475</name>
</gene>
<reference evidence="2 3" key="1">
    <citation type="submission" date="2024-10" db="EMBL/GenBank/DDBJ databases">
        <authorList>
            <person name="Kim D."/>
        </authorList>
    </citation>
    <scope>NUCLEOTIDE SEQUENCE [LARGE SCALE GENOMIC DNA]</scope>
    <source>
        <strain evidence="2">BH-2024</strain>
    </source>
</reference>
<feature type="compositionally biased region" description="Polar residues" evidence="1">
    <location>
        <begin position="163"/>
        <end position="182"/>
    </location>
</feature>
<evidence type="ECO:0000313" key="2">
    <source>
        <dbReference type="EMBL" id="KAL3085878.1"/>
    </source>
</evidence>
<comment type="caution">
    <text evidence="2">The sequence shown here is derived from an EMBL/GenBank/DDBJ whole genome shotgun (WGS) entry which is preliminary data.</text>
</comment>
<feature type="region of interest" description="Disordered" evidence="1">
    <location>
        <begin position="139"/>
        <end position="182"/>
    </location>
</feature>
<dbReference type="Proteomes" id="UP001620626">
    <property type="component" value="Unassembled WGS sequence"/>
</dbReference>
<name>A0ABD2J728_9BILA</name>
<organism evidence="2 3">
    <name type="scientific">Heterodera trifolii</name>
    <dbReference type="NCBI Taxonomy" id="157864"/>
    <lineage>
        <taxon>Eukaryota</taxon>
        <taxon>Metazoa</taxon>
        <taxon>Ecdysozoa</taxon>
        <taxon>Nematoda</taxon>
        <taxon>Chromadorea</taxon>
        <taxon>Rhabditida</taxon>
        <taxon>Tylenchina</taxon>
        <taxon>Tylenchomorpha</taxon>
        <taxon>Tylenchoidea</taxon>
        <taxon>Heteroderidae</taxon>
        <taxon>Heteroderinae</taxon>
        <taxon>Heterodera</taxon>
    </lineage>
</organism>
<dbReference type="EMBL" id="JBICBT010001052">
    <property type="protein sequence ID" value="KAL3085878.1"/>
    <property type="molecule type" value="Genomic_DNA"/>
</dbReference>
<evidence type="ECO:0000313" key="3">
    <source>
        <dbReference type="Proteomes" id="UP001620626"/>
    </source>
</evidence>
<sequence length="182" mass="20589">MIRKYHPLAKELMSFHAQYQKTLEEQGPESVINFRLTLVEAREAPLNIRDPSLHPRQANLPDEGNSLFAIWAENDQPPILKGIWITTDEGKLQKFVPHHPQTDSLCYPSLFPHGDDGFHPKIPYNLKNRKRNDEAMEVDVASDDNDENSFDSDDNEPADDTESIASSVDSTEKTGTATVFIN</sequence>
<evidence type="ECO:0000256" key="1">
    <source>
        <dbReference type="SAM" id="MobiDB-lite"/>
    </source>
</evidence>
<protein>
    <submittedName>
        <fullName evidence="2">Uncharacterized protein</fullName>
    </submittedName>
</protein>
<accession>A0ABD2J728</accession>
<keyword evidence="3" id="KW-1185">Reference proteome</keyword>
<proteinExistence type="predicted"/>